<gene>
    <name evidence="2" type="ORF">AV942_11500</name>
</gene>
<accession>A0AAC8XK37</accession>
<evidence type="ECO:0000313" key="3">
    <source>
        <dbReference type="Proteomes" id="UP000061468"/>
    </source>
</evidence>
<evidence type="ECO:0000259" key="1">
    <source>
        <dbReference type="SMART" id="SM00471"/>
    </source>
</evidence>
<feature type="domain" description="HD/PDEase" evidence="1">
    <location>
        <begin position="26"/>
        <end position="151"/>
    </location>
</feature>
<protein>
    <submittedName>
        <fullName evidence="2">5'-deoxynucleotidase</fullName>
    </submittedName>
</protein>
<sequence>MKQSTFLAWILRMPLIKRWALMHTVKRENIAEHSHQVAVIAHLLAVIKKEVFGGSLSPEKAATIALYHEISESKLQDINHVTKYHNPEITREFKKLEKISEQECLASLPKELQQPFAKLLVQDDVDPDYKRLVKAADIISAYLKANDEIRFGNAEFNSVKDRLAKMLADFEQDMPEVRYFLDTFERNCLASVDELTEQDT</sequence>
<dbReference type="Pfam" id="PF12917">
    <property type="entry name" value="YfbR-like"/>
    <property type="match status" value="1"/>
</dbReference>
<dbReference type="EMBL" id="CP013928">
    <property type="protein sequence ID" value="AMJ78870.1"/>
    <property type="molecule type" value="Genomic_DNA"/>
</dbReference>
<dbReference type="RefSeq" id="WP_015067388.1">
    <property type="nucleotide sequence ID" value="NZ_CAXGIV010000038.1"/>
</dbReference>
<dbReference type="NCBIfam" id="NF003009">
    <property type="entry name" value="PRK03826.1"/>
    <property type="match status" value="1"/>
</dbReference>
<organism evidence="2 3">
    <name type="scientific">Alteromonas mediterranea</name>
    <dbReference type="NCBI Taxonomy" id="314275"/>
    <lineage>
        <taxon>Bacteria</taxon>
        <taxon>Pseudomonadati</taxon>
        <taxon>Pseudomonadota</taxon>
        <taxon>Gammaproteobacteria</taxon>
        <taxon>Alteromonadales</taxon>
        <taxon>Alteromonadaceae</taxon>
        <taxon>Alteromonas/Salinimonas group</taxon>
        <taxon>Alteromonas</taxon>
    </lineage>
</organism>
<name>A0AAC8XK37_9ALTE</name>
<reference evidence="2 3" key="1">
    <citation type="submission" date="2015-12" db="EMBL/GenBank/DDBJ databases">
        <title>Intraspecies pangenome expansion in the marine bacterium Alteromonas.</title>
        <authorList>
            <person name="Lopez-Perez M."/>
            <person name="Rodriguez-Valera F."/>
        </authorList>
    </citation>
    <scope>NUCLEOTIDE SEQUENCE [LARGE SCALE GENOMIC DNA]</scope>
    <source>
        <strain evidence="2 3">UM8</strain>
    </source>
</reference>
<dbReference type="SMART" id="SM00471">
    <property type="entry name" value="HDc"/>
    <property type="match status" value="1"/>
</dbReference>
<proteinExistence type="predicted"/>
<dbReference type="InterPro" id="IPR003607">
    <property type="entry name" value="HD/PDEase_dom"/>
</dbReference>
<dbReference type="Proteomes" id="UP000061468">
    <property type="component" value="Chromosome"/>
</dbReference>
<dbReference type="Gene3D" id="1.10.3210.10">
    <property type="entry name" value="Hypothetical protein af1432"/>
    <property type="match status" value="1"/>
</dbReference>
<dbReference type="AlphaFoldDB" id="A0AAC8XK37"/>
<dbReference type="SUPFAM" id="SSF109604">
    <property type="entry name" value="HD-domain/PDEase-like"/>
    <property type="match status" value="1"/>
</dbReference>
<evidence type="ECO:0000313" key="2">
    <source>
        <dbReference type="EMBL" id="AMJ78870.1"/>
    </source>
</evidence>